<sequence length="251" mass="27187">MAWVSPERRELRPREKYEQLVTFSNRIDQATMTTPQNPKLSARKQPRQQRSTEAVAAILQAAAQVLGAEGAGRFTTARVAERAGISIGSLYQYFPNKAAILFRLQSDEWRDTHAVLAGLLADTTQSPPARLRAVVRAFVASECEEAAMRQALDDAAPLYRDAPEAQAAQAQSKAPVLAFLTEAAPHASLAQLTIAGEIMVGALKVLGKALSQSDQSREDIAARTEALADMLCAYLATLEPPGSWRDIGRAC</sequence>
<protein>
    <submittedName>
        <fullName evidence="5">AcrR family transcriptional regulator</fullName>
    </submittedName>
</protein>
<evidence type="ECO:0000313" key="6">
    <source>
        <dbReference type="Proteomes" id="UP001184150"/>
    </source>
</evidence>
<evidence type="ECO:0000256" key="1">
    <source>
        <dbReference type="ARBA" id="ARBA00023125"/>
    </source>
</evidence>
<organism evidence="5 6">
    <name type="scientific">Novosphingobium capsulatum</name>
    <dbReference type="NCBI Taxonomy" id="13688"/>
    <lineage>
        <taxon>Bacteria</taxon>
        <taxon>Pseudomonadati</taxon>
        <taxon>Pseudomonadota</taxon>
        <taxon>Alphaproteobacteria</taxon>
        <taxon>Sphingomonadales</taxon>
        <taxon>Sphingomonadaceae</taxon>
        <taxon>Novosphingobium</taxon>
    </lineage>
</organism>
<evidence type="ECO:0000259" key="4">
    <source>
        <dbReference type="PROSITE" id="PS50977"/>
    </source>
</evidence>
<dbReference type="PRINTS" id="PR00455">
    <property type="entry name" value="HTHTETR"/>
</dbReference>
<feature type="DNA-binding region" description="H-T-H motif" evidence="2">
    <location>
        <begin position="75"/>
        <end position="94"/>
    </location>
</feature>
<dbReference type="PANTHER" id="PTHR30055">
    <property type="entry name" value="HTH-TYPE TRANSCRIPTIONAL REGULATOR RUTR"/>
    <property type="match status" value="1"/>
</dbReference>
<dbReference type="InterPro" id="IPR009057">
    <property type="entry name" value="Homeodomain-like_sf"/>
</dbReference>
<dbReference type="InterPro" id="IPR040804">
    <property type="entry name" value="TetR_C_18"/>
</dbReference>
<comment type="caution">
    <text evidence="5">The sequence shown here is derived from an EMBL/GenBank/DDBJ whole genome shotgun (WGS) entry which is preliminary data.</text>
</comment>
<dbReference type="RefSeq" id="WP_309806384.1">
    <property type="nucleotide sequence ID" value="NZ_JAVDRD010000013.1"/>
</dbReference>
<dbReference type="InterPro" id="IPR001647">
    <property type="entry name" value="HTH_TetR"/>
</dbReference>
<name>A0ABU1MRQ1_9SPHN</name>
<dbReference type="SUPFAM" id="SSF46689">
    <property type="entry name" value="Homeodomain-like"/>
    <property type="match status" value="1"/>
</dbReference>
<dbReference type="EMBL" id="JAVDRD010000013">
    <property type="protein sequence ID" value="MDR6513008.1"/>
    <property type="molecule type" value="Genomic_DNA"/>
</dbReference>
<accession>A0ABU1MRQ1</accession>
<proteinExistence type="predicted"/>
<dbReference type="Proteomes" id="UP001184150">
    <property type="component" value="Unassembled WGS sequence"/>
</dbReference>
<evidence type="ECO:0000256" key="2">
    <source>
        <dbReference type="PROSITE-ProRule" id="PRU00335"/>
    </source>
</evidence>
<dbReference type="Pfam" id="PF17923">
    <property type="entry name" value="TetR_C_18"/>
    <property type="match status" value="1"/>
</dbReference>
<dbReference type="Gene3D" id="1.10.357.10">
    <property type="entry name" value="Tetracycline Repressor, domain 2"/>
    <property type="match status" value="1"/>
</dbReference>
<gene>
    <name evidence="5" type="ORF">J2792_003896</name>
</gene>
<feature type="compositionally biased region" description="Polar residues" evidence="3">
    <location>
        <begin position="27"/>
        <end position="39"/>
    </location>
</feature>
<dbReference type="PANTHER" id="PTHR30055:SF201">
    <property type="entry name" value="TRANSCRIPTIONAL REGULATORY PROTEIN"/>
    <property type="match status" value="1"/>
</dbReference>
<dbReference type="InterPro" id="IPR050109">
    <property type="entry name" value="HTH-type_TetR-like_transc_reg"/>
</dbReference>
<keyword evidence="1 2" id="KW-0238">DNA-binding</keyword>
<evidence type="ECO:0000313" key="5">
    <source>
        <dbReference type="EMBL" id="MDR6513008.1"/>
    </source>
</evidence>
<dbReference type="PROSITE" id="PS50977">
    <property type="entry name" value="HTH_TETR_2"/>
    <property type="match status" value="1"/>
</dbReference>
<dbReference type="Pfam" id="PF00440">
    <property type="entry name" value="TetR_N"/>
    <property type="match status" value="1"/>
</dbReference>
<reference evidence="5 6" key="1">
    <citation type="submission" date="2023-07" db="EMBL/GenBank/DDBJ databases">
        <title>Sorghum-associated microbial communities from plants grown in Nebraska, USA.</title>
        <authorList>
            <person name="Schachtman D."/>
        </authorList>
    </citation>
    <scope>NUCLEOTIDE SEQUENCE [LARGE SCALE GENOMIC DNA]</scope>
    <source>
        <strain evidence="5 6">DS1027</strain>
    </source>
</reference>
<feature type="domain" description="HTH tetR-type" evidence="4">
    <location>
        <begin position="52"/>
        <end position="112"/>
    </location>
</feature>
<evidence type="ECO:0000256" key="3">
    <source>
        <dbReference type="SAM" id="MobiDB-lite"/>
    </source>
</evidence>
<feature type="region of interest" description="Disordered" evidence="3">
    <location>
        <begin position="27"/>
        <end position="48"/>
    </location>
</feature>
<keyword evidence="6" id="KW-1185">Reference proteome</keyword>